<evidence type="ECO:0000256" key="1">
    <source>
        <dbReference type="ARBA" id="ARBA00008814"/>
    </source>
</evidence>
<name>A0ABT1S8X6_9FIRM</name>
<gene>
    <name evidence="6" type="ORF">NE686_07355</name>
</gene>
<feature type="signal peptide" evidence="4">
    <location>
        <begin position="1"/>
        <end position="22"/>
    </location>
</feature>
<accession>A0ABT1S8X6</accession>
<dbReference type="PANTHER" id="PTHR30535">
    <property type="entry name" value="VITAMIN B12-BINDING PROTEIN"/>
    <property type="match status" value="1"/>
</dbReference>
<feature type="coiled-coil region" evidence="3">
    <location>
        <begin position="177"/>
        <end position="204"/>
    </location>
</feature>
<dbReference type="RefSeq" id="WP_256310981.1">
    <property type="nucleotide sequence ID" value="NZ_JANGAC010000004.1"/>
</dbReference>
<dbReference type="InterPro" id="IPR002491">
    <property type="entry name" value="ABC_transptr_periplasmic_BD"/>
</dbReference>
<dbReference type="Gene3D" id="3.40.50.1980">
    <property type="entry name" value="Nitrogenase molybdenum iron protein domain"/>
    <property type="match status" value="2"/>
</dbReference>
<dbReference type="Proteomes" id="UP001524478">
    <property type="component" value="Unassembled WGS sequence"/>
</dbReference>
<dbReference type="PROSITE" id="PS50983">
    <property type="entry name" value="FE_B12_PBP"/>
    <property type="match status" value="1"/>
</dbReference>
<organism evidence="6 7">
    <name type="scientific">Tissierella carlieri</name>
    <dbReference type="NCBI Taxonomy" id="689904"/>
    <lineage>
        <taxon>Bacteria</taxon>
        <taxon>Bacillati</taxon>
        <taxon>Bacillota</taxon>
        <taxon>Tissierellia</taxon>
        <taxon>Tissierellales</taxon>
        <taxon>Tissierellaceae</taxon>
        <taxon>Tissierella</taxon>
    </lineage>
</organism>
<dbReference type="PANTHER" id="PTHR30535:SF34">
    <property type="entry name" value="MOLYBDATE-BINDING PROTEIN MOLA"/>
    <property type="match status" value="1"/>
</dbReference>
<evidence type="ECO:0000256" key="4">
    <source>
        <dbReference type="SAM" id="SignalP"/>
    </source>
</evidence>
<evidence type="ECO:0000256" key="2">
    <source>
        <dbReference type="ARBA" id="ARBA00022729"/>
    </source>
</evidence>
<evidence type="ECO:0000313" key="7">
    <source>
        <dbReference type="Proteomes" id="UP001524478"/>
    </source>
</evidence>
<dbReference type="NCBIfam" id="NF038402">
    <property type="entry name" value="TroA_like"/>
    <property type="match status" value="1"/>
</dbReference>
<dbReference type="InterPro" id="IPR050902">
    <property type="entry name" value="ABC_Transporter_SBP"/>
</dbReference>
<dbReference type="InterPro" id="IPR054828">
    <property type="entry name" value="Vit_B12_bind_prot"/>
</dbReference>
<comment type="caution">
    <text evidence="6">The sequence shown here is derived from an EMBL/GenBank/DDBJ whole genome shotgun (WGS) entry which is preliminary data.</text>
</comment>
<evidence type="ECO:0000256" key="3">
    <source>
        <dbReference type="SAM" id="Coils"/>
    </source>
</evidence>
<dbReference type="EMBL" id="JANGAC010000004">
    <property type="protein sequence ID" value="MCQ4922894.1"/>
    <property type="molecule type" value="Genomic_DNA"/>
</dbReference>
<comment type="similarity">
    <text evidence="1">Belongs to the bacterial solute-binding protein 8 family.</text>
</comment>
<dbReference type="Pfam" id="PF01497">
    <property type="entry name" value="Peripla_BP_2"/>
    <property type="match status" value="1"/>
</dbReference>
<proteinExistence type="inferred from homology"/>
<protein>
    <submittedName>
        <fullName evidence="6">Cobalamin-binding protein</fullName>
    </submittedName>
</protein>
<keyword evidence="3" id="KW-0175">Coiled coil</keyword>
<keyword evidence="2 4" id="KW-0732">Signal</keyword>
<keyword evidence="7" id="KW-1185">Reference proteome</keyword>
<dbReference type="CDD" id="cd01144">
    <property type="entry name" value="BtuF"/>
    <property type="match status" value="1"/>
</dbReference>
<feature type="chain" id="PRO_5046270436" evidence="4">
    <location>
        <begin position="23"/>
        <end position="332"/>
    </location>
</feature>
<dbReference type="SUPFAM" id="SSF53807">
    <property type="entry name" value="Helical backbone' metal receptor"/>
    <property type="match status" value="1"/>
</dbReference>
<reference evidence="6 7" key="1">
    <citation type="submission" date="2022-06" db="EMBL/GenBank/DDBJ databases">
        <title>Isolation of gut microbiota from human fecal samples.</title>
        <authorList>
            <person name="Pamer E.G."/>
            <person name="Barat B."/>
            <person name="Waligurski E."/>
            <person name="Medina S."/>
            <person name="Paddock L."/>
            <person name="Mostad J."/>
        </authorList>
    </citation>
    <scope>NUCLEOTIDE SEQUENCE [LARGE SCALE GENOMIC DNA]</scope>
    <source>
        <strain evidence="6 7">DFI.7.95</strain>
    </source>
</reference>
<sequence length="332" mass="36917">MKKFRNIALFLSLMLIAFTIVGCTPKKDSNEGLKVEGVESQNKDVGEETQEFPIEIEDNFGNKVTMEKEPMKIVSLAPNNTEVLFALGLGDRIVGVTSYCDYPEEAKTKEIVGDFTATNLEKIIELNPDLVLVYGAGNKEDNKVLKDAGIKVLGFMPETIDAVMEDIETVGKVTGKNKEAKELVEAMNNKKNDILEKIKGQEEVRVFYEIWHDPLQAAGKGSFMNELITLSGGINIAADEKDEKGVEIAYPQYDLEKLIEKDPEVYLASQDMPDKTIESIKIRPGFEAISAIKDDRVYVFEGNEANVVSRPGPRIIEALELVAKAIHPELFK</sequence>
<evidence type="ECO:0000313" key="6">
    <source>
        <dbReference type="EMBL" id="MCQ4922894.1"/>
    </source>
</evidence>
<feature type="domain" description="Fe/B12 periplasmic-binding" evidence="5">
    <location>
        <begin position="72"/>
        <end position="330"/>
    </location>
</feature>
<evidence type="ECO:0000259" key="5">
    <source>
        <dbReference type="PROSITE" id="PS50983"/>
    </source>
</evidence>
<dbReference type="PROSITE" id="PS51257">
    <property type="entry name" value="PROKAR_LIPOPROTEIN"/>
    <property type="match status" value="1"/>
</dbReference>